<feature type="domain" description="TolB N-terminal" evidence="8">
    <location>
        <begin position="26"/>
        <end position="125"/>
    </location>
</feature>
<dbReference type="PANTHER" id="PTHR36842">
    <property type="entry name" value="PROTEIN TOLB HOMOLOG"/>
    <property type="match status" value="1"/>
</dbReference>
<dbReference type="GO" id="GO:0017038">
    <property type="term" value="P:protein import"/>
    <property type="evidence" value="ECO:0007669"/>
    <property type="project" value="InterPro"/>
</dbReference>
<comment type="subcellular location">
    <subcellularLocation>
        <location evidence="1 7">Periplasm</location>
    </subcellularLocation>
</comment>
<evidence type="ECO:0000256" key="7">
    <source>
        <dbReference type="HAMAP-Rule" id="MF_00671"/>
    </source>
</evidence>
<evidence type="ECO:0000256" key="2">
    <source>
        <dbReference type="ARBA" id="ARBA00009820"/>
    </source>
</evidence>
<dbReference type="SUPFAM" id="SSF69304">
    <property type="entry name" value="Tricorn protease N-terminal domain"/>
    <property type="match status" value="1"/>
</dbReference>
<dbReference type="Pfam" id="PF07676">
    <property type="entry name" value="PD40"/>
    <property type="match status" value="4"/>
</dbReference>
<organism evidence="9 10">
    <name type="scientific">Rhodoferax ferrireducens</name>
    <dbReference type="NCBI Taxonomy" id="192843"/>
    <lineage>
        <taxon>Bacteria</taxon>
        <taxon>Pseudomonadati</taxon>
        <taxon>Pseudomonadota</taxon>
        <taxon>Betaproteobacteria</taxon>
        <taxon>Burkholderiales</taxon>
        <taxon>Comamonadaceae</taxon>
        <taxon>Rhodoferax</taxon>
    </lineage>
</organism>
<dbReference type="Pfam" id="PF04052">
    <property type="entry name" value="TolB_N"/>
    <property type="match status" value="1"/>
</dbReference>
<comment type="caution">
    <text evidence="9">The sequence shown here is derived from an EMBL/GenBank/DDBJ whole genome shotgun (WGS) entry which is preliminary data.</text>
</comment>
<dbReference type="InterPro" id="IPR011042">
    <property type="entry name" value="6-blade_b-propeller_TolB-like"/>
</dbReference>
<evidence type="ECO:0000256" key="1">
    <source>
        <dbReference type="ARBA" id="ARBA00004418"/>
    </source>
</evidence>
<dbReference type="InterPro" id="IPR014167">
    <property type="entry name" value="Tol-Pal_TolB"/>
</dbReference>
<accession>A0A1W9KXI7</accession>
<evidence type="ECO:0000256" key="4">
    <source>
        <dbReference type="ARBA" id="ARBA00022729"/>
    </source>
</evidence>
<evidence type="ECO:0000259" key="8">
    <source>
        <dbReference type="Pfam" id="PF04052"/>
    </source>
</evidence>
<dbReference type="AlphaFoldDB" id="A0A1W9KXI7"/>
<comment type="subunit">
    <text evidence="7">The Tol-Pal system is composed of five core proteins: the inner membrane proteins TolA, TolQ and TolR, the periplasmic protein TolB and the outer membrane protein Pal. They form a network linking the inner and outer membranes and the peptidoglycan layer.</text>
</comment>
<gene>
    <name evidence="7" type="primary">tolB</name>
    <name evidence="9" type="ORF">BWK72_05095</name>
</gene>
<name>A0A1W9KXI7_9BURK</name>
<keyword evidence="5 7" id="KW-0574">Periplasm</keyword>
<dbReference type="NCBIfam" id="TIGR02800">
    <property type="entry name" value="propeller_TolB"/>
    <property type="match status" value="1"/>
</dbReference>
<dbReference type="GO" id="GO:0042597">
    <property type="term" value="C:periplasmic space"/>
    <property type="evidence" value="ECO:0007669"/>
    <property type="project" value="UniProtKB-SubCell"/>
</dbReference>
<keyword evidence="3 7" id="KW-0132">Cell division</keyword>
<dbReference type="InterPro" id="IPR011659">
    <property type="entry name" value="WD40"/>
</dbReference>
<dbReference type="InterPro" id="IPR007195">
    <property type="entry name" value="TolB_N"/>
</dbReference>
<keyword evidence="4 7" id="KW-0732">Signal</keyword>
<dbReference type="GO" id="GO:0051301">
    <property type="term" value="P:cell division"/>
    <property type="evidence" value="ECO:0007669"/>
    <property type="project" value="UniProtKB-UniRule"/>
</dbReference>
<keyword evidence="6 7" id="KW-0131">Cell cycle</keyword>
<comment type="function">
    <text evidence="7">Part of the Tol-Pal system, which plays a role in outer membrane invagination during cell division and is important for maintaining outer membrane integrity.</text>
</comment>
<evidence type="ECO:0000313" key="10">
    <source>
        <dbReference type="Proteomes" id="UP000192505"/>
    </source>
</evidence>
<dbReference type="SUPFAM" id="SSF52964">
    <property type="entry name" value="TolB, N-terminal domain"/>
    <property type="match status" value="1"/>
</dbReference>
<evidence type="ECO:0000313" key="9">
    <source>
        <dbReference type="EMBL" id="OQW89315.1"/>
    </source>
</evidence>
<dbReference type="PANTHER" id="PTHR36842:SF1">
    <property type="entry name" value="PROTEIN TOLB"/>
    <property type="match status" value="1"/>
</dbReference>
<evidence type="ECO:0000256" key="5">
    <source>
        <dbReference type="ARBA" id="ARBA00022764"/>
    </source>
</evidence>
<comment type="similarity">
    <text evidence="2 7">Belongs to the TolB family.</text>
</comment>
<protein>
    <recommendedName>
        <fullName evidence="7">Tol-Pal system protein TolB</fullName>
    </recommendedName>
</protein>
<reference evidence="9 10" key="1">
    <citation type="submission" date="2017-01" db="EMBL/GenBank/DDBJ databases">
        <title>Novel large sulfur bacteria in the metagenomes of groundwater-fed chemosynthetic microbial mats in the Lake Huron basin.</title>
        <authorList>
            <person name="Sharrar A.M."/>
            <person name="Flood B.E."/>
            <person name="Bailey J.V."/>
            <person name="Jones D.S."/>
            <person name="Biddanda B."/>
            <person name="Ruberg S.A."/>
            <person name="Marcus D.N."/>
            <person name="Dick G.J."/>
        </authorList>
    </citation>
    <scope>NUCLEOTIDE SEQUENCE [LARGE SCALE GENOMIC DNA]</scope>
    <source>
        <strain evidence="9">A7</strain>
    </source>
</reference>
<dbReference type="Proteomes" id="UP000192505">
    <property type="component" value="Unassembled WGS sequence"/>
</dbReference>
<dbReference type="EMBL" id="MTEI01000002">
    <property type="protein sequence ID" value="OQW89315.1"/>
    <property type="molecule type" value="Genomic_DNA"/>
</dbReference>
<evidence type="ECO:0000256" key="3">
    <source>
        <dbReference type="ARBA" id="ARBA00022618"/>
    </source>
</evidence>
<evidence type="ECO:0000256" key="6">
    <source>
        <dbReference type="ARBA" id="ARBA00023306"/>
    </source>
</evidence>
<dbReference type="Gene3D" id="3.40.50.10070">
    <property type="entry name" value="TolB, N-terminal domain"/>
    <property type="match status" value="1"/>
</dbReference>
<sequence>MRSSFFLTLIGYLLAIFCVPAFAQFRVEVSGVGLTQVPFTIVPFKGQANSVQKISAIVQADLERSGQFRAVNATPGALDETSLPDLSLFRQAGSDAMVSGSVTSLADGRLDVRFRLWDVVKGQDLGGQSFAVAASDARLAAHRVADYVYEKLTGDKGAFSTRIAYVTKSGQRHQLWVADSDGENAQSALASPEPIISPAWSPDGNQLAYVSFESRKPVIYIHNVGTGKRRLIANFKGSNSAPAWSPDGKTLAVTLSRDGGSQLFLLSAAGGEPRRLIQSNSIDTEPVFSPDGRSIFFVSDRGGSPQIYKVSTTGQGVQRVTFTGTYNISPTISQDGRWMAYISRVGGAFKLHVMDIDGDNVRSLSETSADESPSFAPNSKLVVYATQFQGKEALMTTTLDGKVKARLNGQNGDIREPHWGPFLN</sequence>
<dbReference type="Gene3D" id="2.120.10.30">
    <property type="entry name" value="TolB, C-terminal domain"/>
    <property type="match status" value="1"/>
</dbReference>
<dbReference type="HAMAP" id="MF_00671">
    <property type="entry name" value="TolB"/>
    <property type="match status" value="1"/>
</dbReference>
<proteinExistence type="inferred from homology"/>